<keyword evidence="3" id="KW-0813">Transport</keyword>
<evidence type="ECO:0000256" key="1">
    <source>
        <dbReference type="ARBA" id="ARBA00004196"/>
    </source>
</evidence>
<feature type="signal peptide" evidence="5">
    <location>
        <begin position="1"/>
        <end position="20"/>
    </location>
</feature>
<reference evidence="6" key="1">
    <citation type="journal article" date="2023" name="Int. J. Syst. Evol. Microbiol.">
        <title>&lt;i&gt;Holtiella tumoricola&lt;/i&gt; gen. nov. sp. nov., isolated from a human clinical sample.</title>
        <authorList>
            <person name="Allen-Vercoe E."/>
            <person name="Daigneault M.C."/>
            <person name="Vancuren S.J."/>
            <person name="Cochrane K."/>
            <person name="O'Neal L.L."/>
            <person name="Sankaranarayanan K."/>
            <person name="Lawson P.A."/>
        </authorList>
    </citation>
    <scope>NUCLEOTIDE SEQUENCE</scope>
    <source>
        <strain evidence="6">CC70A</strain>
    </source>
</reference>
<dbReference type="RefSeq" id="WP_053984652.1">
    <property type="nucleotide sequence ID" value="NZ_JAQIFT010000057.1"/>
</dbReference>
<dbReference type="InterPro" id="IPR006059">
    <property type="entry name" value="SBP"/>
</dbReference>
<evidence type="ECO:0000313" key="6">
    <source>
        <dbReference type="EMBL" id="MDA3732884.1"/>
    </source>
</evidence>
<dbReference type="SUPFAM" id="SSF53850">
    <property type="entry name" value="Periplasmic binding protein-like II"/>
    <property type="match status" value="1"/>
</dbReference>
<protein>
    <submittedName>
        <fullName evidence="6">Extracellular solute-binding protein</fullName>
    </submittedName>
</protein>
<evidence type="ECO:0000256" key="4">
    <source>
        <dbReference type="ARBA" id="ARBA00022729"/>
    </source>
</evidence>
<dbReference type="PANTHER" id="PTHR43649">
    <property type="entry name" value="ARABINOSE-BINDING PROTEIN-RELATED"/>
    <property type="match status" value="1"/>
</dbReference>
<feature type="chain" id="PRO_5041206761" evidence="5">
    <location>
        <begin position="21"/>
        <end position="451"/>
    </location>
</feature>
<keyword evidence="4 5" id="KW-0732">Signal</keyword>
<proteinExistence type="inferred from homology"/>
<accession>A0AA42DPJ0</accession>
<dbReference type="GO" id="GO:0030313">
    <property type="term" value="C:cell envelope"/>
    <property type="evidence" value="ECO:0007669"/>
    <property type="project" value="UniProtKB-SubCell"/>
</dbReference>
<evidence type="ECO:0000313" key="7">
    <source>
        <dbReference type="Proteomes" id="UP001169242"/>
    </source>
</evidence>
<name>A0AA42DPJ0_9FIRM</name>
<dbReference type="PANTHER" id="PTHR43649:SF31">
    <property type="entry name" value="SN-GLYCEROL-3-PHOSPHATE-BINDING PERIPLASMIC PROTEIN UGPB"/>
    <property type="match status" value="1"/>
</dbReference>
<dbReference type="Proteomes" id="UP001169242">
    <property type="component" value="Unassembled WGS sequence"/>
</dbReference>
<evidence type="ECO:0000256" key="2">
    <source>
        <dbReference type="ARBA" id="ARBA00008520"/>
    </source>
</evidence>
<keyword evidence="7" id="KW-1185">Reference proteome</keyword>
<dbReference type="Pfam" id="PF13416">
    <property type="entry name" value="SBP_bac_8"/>
    <property type="match status" value="1"/>
</dbReference>
<comment type="subcellular location">
    <subcellularLocation>
        <location evidence="1">Cell envelope</location>
    </subcellularLocation>
</comment>
<evidence type="ECO:0000256" key="5">
    <source>
        <dbReference type="SAM" id="SignalP"/>
    </source>
</evidence>
<sequence>MKTKVFASAMAALMAVSALTGCSNGNTNDAGTPAPDKVVVELPEMTEPVSIEMWHYMTGKQQEALQAIIDEFNATNDMNITVTAVPQGKIGDMNKKVIAAEQSNTLPAIINVYPDLATGLIANGNIYDMAAFATHPEVGILPDLQNDFVEAFVSEVAQWEEGKLYGMPMTKSTEVIYVNKTLLEKIGYTVEDIQGMTMEKLAEVSKAAKEQLGIAGFGFDSGSNGFISTLKEEGVDFVQLDGTINVDNEWVRTFMDFYKEQVQNGYFRVPGEDGFLSGPFSNQQVLMYQGSSAGASFIDTNGQFEMVAVEPAYFDGKDKAVIQQGGSLFITNDVSLQEQYAAYEFIKFATSTENTAEFATATGYLPVRKSAADTQIIKDILADPAANYAKVYPVAQLALEYAYYTPAINNAQSARNTIQEKFEAYVTGNIADMDTFIQESVSEVGTSIQRQ</sequence>
<dbReference type="InterPro" id="IPR050490">
    <property type="entry name" value="Bact_solute-bd_prot1"/>
</dbReference>
<dbReference type="Gene3D" id="3.40.190.10">
    <property type="entry name" value="Periplasmic binding protein-like II"/>
    <property type="match status" value="2"/>
</dbReference>
<organism evidence="6 7">
    <name type="scientific">Holtiella tumoricola</name>
    <dbReference type="NCBI Taxonomy" id="3018743"/>
    <lineage>
        <taxon>Bacteria</taxon>
        <taxon>Bacillati</taxon>
        <taxon>Bacillota</taxon>
        <taxon>Clostridia</taxon>
        <taxon>Lachnospirales</taxon>
        <taxon>Cellulosilyticaceae</taxon>
        <taxon>Holtiella</taxon>
    </lineage>
</organism>
<comment type="similarity">
    <text evidence="2">Belongs to the bacterial solute-binding protein 1 family.</text>
</comment>
<dbReference type="AlphaFoldDB" id="A0AA42DPJ0"/>
<gene>
    <name evidence="6" type="ORF">PBV87_15515</name>
</gene>
<dbReference type="PROSITE" id="PS51257">
    <property type="entry name" value="PROKAR_LIPOPROTEIN"/>
    <property type="match status" value="1"/>
</dbReference>
<dbReference type="EMBL" id="JAQIFT010000057">
    <property type="protein sequence ID" value="MDA3732884.1"/>
    <property type="molecule type" value="Genomic_DNA"/>
</dbReference>
<evidence type="ECO:0000256" key="3">
    <source>
        <dbReference type="ARBA" id="ARBA00022448"/>
    </source>
</evidence>
<comment type="caution">
    <text evidence="6">The sequence shown here is derived from an EMBL/GenBank/DDBJ whole genome shotgun (WGS) entry which is preliminary data.</text>
</comment>